<dbReference type="EMBL" id="PDWZ02000001">
    <property type="protein sequence ID" value="KAB2111480.1"/>
    <property type="molecule type" value="Genomic_DNA"/>
</dbReference>
<dbReference type="Proteomes" id="UP000293547">
    <property type="component" value="Unassembled WGS sequence"/>
</dbReference>
<keyword evidence="2" id="KW-1185">Reference proteome</keyword>
<organism evidence="1 2">
    <name type="scientific">Alternaria gaisen</name>
    <dbReference type="NCBI Taxonomy" id="167740"/>
    <lineage>
        <taxon>Eukaryota</taxon>
        <taxon>Fungi</taxon>
        <taxon>Dikarya</taxon>
        <taxon>Ascomycota</taxon>
        <taxon>Pezizomycotina</taxon>
        <taxon>Dothideomycetes</taxon>
        <taxon>Pleosporomycetidae</taxon>
        <taxon>Pleosporales</taxon>
        <taxon>Pleosporineae</taxon>
        <taxon>Pleosporaceae</taxon>
        <taxon>Alternaria</taxon>
        <taxon>Alternaria sect. Alternaria</taxon>
    </lineage>
</organism>
<accession>A0ACB6G4D7</accession>
<sequence>MIHHPSRKIDDLYWDEFDECRKANFQQVYQSCIWHTHAPDGYDEEDTSFEFAGASQNEDDGRRNVFEVDASFAELARRLPDSSGANVEEADLLGRRDVDDVDWLPRVAHEAVNKDFWKEAKGVTGDDYDMSSVEGDYNGLEAKQKQAYDTVVNHCEQWLEHRSDSSAAAPNQLLLHIDGPGGSGKTHVVRLISAKLKQLAQSFGYNDEVLRRAAPTGVAAFNISGRTLHSLFRLPVKTKVYDPLSRENLKHLQNHLVNVGYLIIDEKSMVGLRILHFLNRRLREAFPGRDQEFGGMNIIIMGDFYQLPPVGEHPMYFSKKTHDPDVAQAQRLYCRFDKTITLNVVKRQTGIDAIAEAFRQCLDHLRHDRVDVKDWKLLSSRVQSQLPDAERLKFADALRIFSKKESVRLYNHTNLRDLGVPVVNVVASHTGHPKAAETSTEDAGNLQAVLSVAINAKVMLTENIWVTQGLVNGRIGFVRDIVWGANVTSPRTEPPNVLLVFFPGYDGPCHKEYNGEKLVPIFRSTREYMFRGNQGACTRTQFPMVLSYAITVHKSQGISLDQACLNITEKEFVPGLTYVAVSRVRSLPGLMFEEGFDFSHFKVKKSATKEMRQAGAVLREKQEVTEEDELPLPPLGTLLSNTFSLLLRPSSPQASGSVYSQYMSDTFAGQDHGMSGMGAPLSGGNDPGNGSGDNDGSDMDMGSGSDGNGDTGDGDGSGNGDGNIPV</sequence>
<gene>
    <name evidence="1" type="ORF">AG0111_0g1919</name>
</gene>
<protein>
    <submittedName>
        <fullName evidence="1">Uncharacterized protein</fullName>
    </submittedName>
</protein>
<evidence type="ECO:0000313" key="2">
    <source>
        <dbReference type="Proteomes" id="UP000293547"/>
    </source>
</evidence>
<reference evidence="1 2" key="1">
    <citation type="journal article" date="2019" name="bioRxiv">
        <title>Genomics, evolutionary history and diagnostics of the Alternaria alternata species group including apple and Asian pear pathotypes.</title>
        <authorList>
            <person name="Armitage A.D."/>
            <person name="Cockerton H.M."/>
            <person name="Sreenivasaprasad S."/>
            <person name="Woodhall J.W."/>
            <person name="Lane C.R."/>
            <person name="Harrison R.J."/>
            <person name="Clarkson J.P."/>
        </authorList>
    </citation>
    <scope>NUCLEOTIDE SEQUENCE [LARGE SCALE GENOMIC DNA]</scope>
    <source>
        <strain evidence="1 2">FERA 650</strain>
    </source>
</reference>
<evidence type="ECO:0000313" key="1">
    <source>
        <dbReference type="EMBL" id="KAB2111480.1"/>
    </source>
</evidence>
<name>A0ACB6G4D7_9PLEO</name>
<comment type="caution">
    <text evidence="1">The sequence shown here is derived from an EMBL/GenBank/DDBJ whole genome shotgun (WGS) entry which is preliminary data.</text>
</comment>
<proteinExistence type="predicted"/>